<dbReference type="Pfam" id="PF13432">
    <property type="entry name" value="TPR_16"/>
    <property type="match status" value="1"/>
</dbReference>
<dbReference type="PANTHER" id="PTHR46082">
    <property type="entry name" value="ATP/GTP-BINDING PROTEIN-RELATED"/>
    <property type="match status" value="1"/>
</dbReference>
<evidence type="ECO:0000256" key="1">
    <source>
        <dbReference type="SAM" id="MobiDB-lite"/>
    </source>
</evidence>
<organism evidence="2 3">
    <name type="scientific">Melanomma pulvis-pyrius CBS 109.77</name>
    <dbReference type="NCBI Taxonomy" id="1314802"/>
    <lineage>
        <taxon>Eukaryota</taxon>
        <taxon>Fungi</taxon>
        <taxon>Dikarya</taxon>
        <taxon>Ascomycota</taxon>
        <taxon>Pezizomycotina</taxon>
        <taxon>Dothideomycetes</taxon>
        <taxon>Pleosporomycetidae</taxon>
        <taxon>Pleosporales</taxon>
        <taxon>Melanommataceae</taxon>
        <taxon>Melanomma</taxon>
    </lineage>
</organism>
<gene>
    <name evidence="2" type="ORF">K505DRAFT_361599</name>
</gene>
<protein>
    <submittedName>
        <fullName evidence="2">TPR-like protein</fullName>
    </submittedName>
</protein>
<dbReference type="AlphaFoldDB" id="A0A6A6XBR7"/>
<feature type="compositionally biased region" description="Polar residues" evidence="1">
    <location>
        <begin position="259"/>
        <end position="282"/>
    </location>
</feature>
<sequence length="1182" mass="134958">MLLKDKTRFLELVRQLLLDIKSIKERKRVAIVAHNTAAWLAREAIIQWQYEPDMGHIPVGIVDHGLPRAPSEELWTLELWESFRKSLLVHFKKVSLPEQDEPRKDKLEQNDSGKEKSERDTFSEDNATPKVAMLDHSAIVRISREFEQFRERLAVVPNLEVLASVRKVSRSATEDSKKSNSSTGSNENTDIMFVSINEGEEQDIIEFLSRISAASPASVLTLLRSSSPPESPTMQQAEPRSQSLGRSISKYRSRLPYVSASTTRTTSPNASLDRTMSNSSAGTDDVNVHRRTYSPQPLTSAIQKPRVDRPQRNVTIQEPNQTVNPSNRKEVMGDPSTNRGKDLQINDDKELKQNKKLASSYFQKGDLAEAERIYHILIEWCYLVQRLDRGYDKMRLQMAQISYIRGNYKLSEVTFRELLGSQYSRGSENPKEVLLTSEITKWLALSEWRQGKYKNAEGTLDDCRKWLPEGSKNNPSLLSTLALVLASAGALKRAWKLSLKATRKQKSEIDADNSSSNSRDDDSSGQRSNCLVNHARVSCAVGRLDDADRANQEALEDMRTRLGPKHFVTLDAASLRAELLVANSESDQVGEEIRRTLRDVRDRLGEHHPSTLQAVETLVLFYRGEGRYSDAEETARYLVRRCEGNEDIGMSHPQTLRAKTILAEIFLASGKWEDAERYQREVVEIHPQEYLGDYPGTFFHRIALANILRERGKWDEARDLILRVLIEQLNKFGNEQDEEEDEQTLPPIEPPQHLKEEPLSEEEIDMTKLRRLLRSSKYVKNYLCRLPEAGLLDPLASGDPVRIYPSIVQTLHCLGLCEQFRDDANLVFTHGMFEMVHDIRTRRLGATHRLTVNVEYDIAVNHRLRGNFRESLDVIQKVVQQRQDSLGTDHPEYLVAKHQQAVTLFRLSRWREALEEQRATLKTQEYLLGKCHPSTILSRYTLSGILHSLNRLSEADKLLDEVIKDQRMIYNQGNDKEEDHPVVIRSRARHALILLDKGNYKGAEEEQRIVHSRRRTMLGNEHGLTRSAENDLAQILQAAGRFQDAESMYEALRDCLDKKSPLEFQVRSNLASCYYEMKKYEEAASIQKAIYDELKLGRASGAYDERTIASAFNFALTCKAQGKLTQACQLITEAVRKAEDILKSDHPQTIELHATMQAWYKEKDELGSRSATGLSMDLHELE</sequence>
<feature type="compositionally biased region" description="Polar residues" evidence="1">
    <location>
        <begin position="179"/>
        <end position="189"/>
    </location>
</feature>
<proteinExistence type="predicted"/>
<feature type="compositionally biased region" description="Polar residues" evidence="1">
    <location>
        <begin position="223"/>
        <end position="246"/>
    </location>
</feature>
<accession>A0A6A6XBR7</accession>
<dbReference type="PANTHER" id="PTHR46082:SF6">
    <property type="entry name" value="AAA+ ATPASE DOMAIN-CONTAINING PROTEIN-RELATED"/>
    <property type="match status" value="1"/>
</dbReference>
<dbReference type="Proteomes" id="UP000799757">
    <property type="component" value="Unassembled WGS sequence"/>
</dbReference>
<evidence type="ECO:0000313" key="2">
    <source>
        <dbReference type="EMBL" id="KAF2793872.1"/>
    </source>
</evidence>
<feature type="compositionally biased region" description="Polar residues" evidence="1">
    <location>
        <begin position="293"/>
        <end position="302"/>
    </location>
</feature>
<dbReference type="Gene3D" id="1.25.40.10">
    <property type="entry name" value="Tetratricopeptide repeat domain"/>
    <property type="match status" value="4"/>
</dbReference>
<reference evidence="2" key="1">
    <citation type="journal article" date="2020" name="Stud. Mycol.">
        <title>101 Dothideomycetes genomes: a test case for predicting lifestyles and emergence of pathogens.</title>
        <authorList>
            <person name="Haridas S."/>
            <person name="Albert R."/>
            <person name="Binder M."/>
            <person name="Bloem J."/>
            <person name="Labutti K."/>
            <person name="Salamov A."/>
            <person name="Andreopoulos B."/>
            <person name="Baker S."/>
            <person name="Barry K."/>
            <person name="Bills G."/>
            <person name="Bluhm B."/>
            <person name="Cannon C."/>
            <person name="Castanera R."/>
            <person name="Culley D."/>
            <person name="Daum C."/>
            <person name="Ezra D."/>
            <person name="Gonzalez J."/>
            <person name="Henrissat B."/>
            <person name="Kuo A."/>
            <person name="Liang C."/>
            <person name="Lipzen A."/>
            <person name="Lutzoni F."/>
            <person name="Magnuson J."/>
            <person name="Mondo S."/>
            <person name="Nolan M."/>
            <person name="Ohm R."/>
            <person name="Pangilinan J."/>
            <person name="Park H.-J."/>
            <person name="Ramirez L."/>
            <person name="Alfaro M."/>
            <person name="Sun H."/>
            <person name="Tritt A."/>
            <person name="Yoshinaga Y."/>
            <person name="Zwiers L.-H."/>
            <person name="Turgeon B."/>
            <person name="Goodwin S."/>
            <person name="Spatafora J."/>
            <person name="Crous P."/>
            <person name="Grigoriev I."/>
        </authorList>
    </citation>
    <scope>NUCLEOTIDE SEQUENCE</scope>
    <source>
        <strain evidence="2">CBS 109.77</strain>
    </source>
</reference>
<dbReference type="Pfam" id="PF13424">
    <property type="entry name" value="TPR_12"/>
    <property type="match status" value="2"/>
</dbReference>
<feature type="region of interest" description="Disordered" evidence="1">
    <location>
        <begin position="223"/>
        <end position="343"/>
    </location>
</feature>
<keyword evidence="3" id="KW-1185">Reference proteome</keyword>
<feature type="region of interest" description="Disordered" evidence="1">
    <location>
        <begin position="170"/>
        <end position="190"/>
    </location>
</feature>
<dbReference type="OrthoDB" id="3695626at2759"/>
<dbReference type="SUPFAM" id="SSF48452">
    <property type="entry name" value="TPR-like"/>
    <property type="match status" value="4"/>
</dbReference>
<feature type="region of interest" description="Disordered" evidence="1">
    <location>
        <begin position="99"/>
        <end position="128"/>
    </location>
</feature>
<evidence type="ECO:0000313" key="3">
    <source>
        <dbReference type="Proteomes" id="UP000799757"/>
    </source>
</evidence>
<name>A0A6A6XBR7_9PLEO</name>
<feature type="region of interest" description="Disordered" evidence="1">
    <location>
        <begin position="733"/>
        <end position="760"/>
    </location>
</feature>
<dbReference type="EMBL" id="MU001911">
    <property type="protein sequence ID" value="KAF2793872.1"/>
    <property type="molecule type" value="Genomic_DNA"/>
</dbReference>
<dbReference type="InterPro" id="IPR011990">
    <property type="entry name" value="TPR-like_helical_dom_sf"/>
</dbReference>
<feature type="compositionally biased region" description="Basic and acidic residues" evidence="1">
    <location>
        <begin position="100"/>
        <end position="122"/>
    </location>
</feature>
<feature type="region of interest" description="Disordered" evidence="1">
    <location>
        <begin position="506"/>
        <end position="528"/>
    </location>
</feature>
<dbReference type="InterPro" id="IPR053137">
    <property type="entry name" value="NLR-like"/>
</dbReference>
<feature type="compositionally biased region" description="Polar residues" evidence="1">
    <location>
        <begin position="312"/>
        <end position="326"/>
    </location>
</feature>